<dbReference type="Proteomes" id="UP000009282">
    <property type="component" value="Chromosome"/>
</dbReference>
<feature type="compositionally biased region" description="Polar residues" evidence="1">
    <location>
        <begin position="1217"/>
        <end position="1257"/>
    </location>
</feature>
<dbReference type="KEGG" id="gni:GNIT_0716"/>
<keyword evidence="2" id="KW-0472">Membrane</keyword>
<dbReference type="PANTHER" id="PTHR44757">
    <property type="entry name" value="DIGUANYLATE CYCLASE DGCP"/>
    <property type="match status" value="1"/>
</dbReference>
<feature type="compositionally biased region" description="Basic and acidic residues" evidence="1">
    <location>
        <begin position="1174"/>
        <end position="1185"/>
    </location>
</feature>
<dbReference type="HOGENOM" id="CLU_004042_0_0_6"/>
<dbReference type="RefSeq" id="WP_014107735.1">
    <property type="nucleotide sequence ID" value="NC_016041.1"/>
</dbReference>
<sequence length="1529" mass="174003">MPRHLLLSIFSSTKRVAFLALLFISPACLALGDKLARQDEATLSLVAYSGIGLIVVLLGLAIYAFVSMHSKNKTIEIHDEVIAHKDDILQKMNNGLMLVGLRGNVVEVTNPAAKLLGREKSRVLNQPLVDFFKAEAKDAINKAMDGNETVKMVVTAPSSNMELRLTIVKNTSMYDGVAFVVSLENVNDYEKELKETKINLDELNELTEHLYLGQMTIDFEAETFQANQILSTILGQNEEVSGDFDKLHKLICPNNITFWKQSFELAKEQHEVDFKSVLQSIEFKVPVRIVAISTAKNSKGKSTKFKLLVIDETEISQNQRKEYASEQKVKAMLNVSLHPVYILDDECRIVAINNPFERMFGVRIADVKNKRFDLLNLVPEDINILHNPDSTPVSIGRALNREFSGKVGRKLEQAHLAADAPQSFSAGNDSNTTLHLRVTLQAFGDDKNERAGFAGMFQDLTLLTETQRQLESERTHFSNLLDIAPIAVATIDADDRIVHANTAMTERLGLNEKELKKGTFYQLFNDADAAGRAAKQLHQTGRLRAFNTSLRGKNEVMHPSELHIDLFDKEKEQYVCWISDRSGEQFQEDKFHGLLEHSSMPMAILDEKGFSSVNPAACEFFGVENEDDLWGFAPYSLELNNDEGEAYELERIVNKVKYDGRAKSINWEHKVGPTSRPCQATYIPVYKGKEFDSILCMWTDLTEIIQADQARLEAITAHKEAEREVAEKQQLLRSSHEQLATKLRDLRDTETKLQLAHDEISEAKIEYITLQEQHQSVTDNLQKVQHQYSQSREMLSEAQDVNNTLTEQLELSTKKVNNLQSQRNEISNQLQLSEKNFKEAQSQLEASEENSKQLQIQQQQQQEKMQAYVTQIDSLKQSITDKDAEINEVGSQITGLQEQLQTSDSNSEKLKQALINQRKASEEAENQRREIEQTYKLAQSELTNKVRHVEHLQNEMQKFEEMSKQEKGDMAAQQSKLMQELEEKQNVLQETQNALDEAKQTAEQEKLEKQKQQEEMKRVEAELAEAEQHAERKLQEMKEAEELRLAEQNKLHEELKAKQQKLLETEQILSDAKQQTEAEKAEKLRQQELFDKLQAELQEIEQHSAAQQAKIEQSGKQWEEHQAELKLEVEAKRQQLQDSQTKLDEIQQQAEAEKLARLEKEQKLEQLTVELSDVESRASKQREMLEGSEEQWTAHHKQIEEQKKQLQQALIAAQEQNKSLQEKLQGNLSELQHAESQVSETQSAENKLQDELNNAKAQQEELEARIKQQEQQELALKKQVEEQQATLLGREQSIQDMEQKQAQLLAQLEAVQQEYSQSKQSLSEQQNNQSGLAEQLASLENELQSSKAQLDDKEQALQKAQQQLQSNEEMLSEQEDALVAAHKEELHQAQEQMKTQKKESAVPEQESAIAKIPMPENPSVWFDLLPYLQQQGQVDSLSTALNQLISELETVIVSTDNAVMQDDNGEILRGARKLVQSGKKVNADALFDVVSRLEVDCGSGMVDNISIGWPNTKRAFSNTLRVIYENLHG</sequence>
<keyword evidence="5" id="KW-1185">Reference proteome</keyword>
<name>G4QFS5_GLANF</name>
<evidence type="ECO:0000256" key="2">
    <source>
        <dbReference type="SAM" id="Phobius"/>
    </source>
</evidence>
<dbReference type="InterPro" id="IPR052155">
    <property type="entry name" value="Biofilm_reg_signaling"/>
</dbReference>
<evidence type="ECO:0000256" key="1">
    <source>
        <dbReference type="SAM" id="MobiDB-lite"/>
    </source>
</evidence>
<dbReference type="SUPFAM" id="SSF55785">
    <property type="entry name" value="PYP-like sensor domain (PAS domain)"/>
    <property type="match status" value="3"/>
</dbReference>
<dbReference type="GO" id="GO:0006355">
    <property type="term" value="P:regulation of DNA-templated transcription"/>
    <property type="evidence" value="ECO:0007669"/>
    <property type="project" value="InterPro"/>
</dbReference>
<dbReference type="PANTHER" id="PTHR44757:SF2">
    <property type="entry name" value="BIOFILM ARCHITECTURE MAINTENANCE PROTEIN MBAA"/>
    <property type="match status" value="1"/>
</dbReference>
<dbReference type="Gene3D" id="3.30.450.20">
    <property type="entry name" value="PAS domain"/>
    <property type="match status" value="4"/>
</dbReference>
<dbReference type="EMBL" id="CP003060">
    <property type="protein sequence ID" value="AEP28860.1"/>
    <property type="molecule type" value="Genomic_DNA"/>
</dbReference>
<dbReference type="Pfam" id="PF13188">
    <property type="entry name" value="PAS_8"/>
    <property type="match status" value="1"/>
</dbReference>
<dbReference type="Pfam" id="PF13426">
    <property type="entry name" value="PAS_9"/>
    <property type="match status" value="2"/>
</dbReference>
<feature type="compositionally biased region" description="Basic and acidic residues" evidence="1">
    <location>
        <begin position="1258"/>
        <end position="1273"/>
    </location>
</feature>
<proteinExistence type="predicted"/>
<dbReference type="eggNOG" id="COG1196">
    <property type="taxonomic scope" value="Bacteria"/>
</dbReference>
<dbReference type="OrthoDB" id="6319836at2"/>
<protein>
    <recommendedName>
        <fullName evidence="3">PAS domain-containing protein</fullName>
    </recommendedName>
</protein>
<feature type="region of interest" description="Disordered" evidence="1">
    <location>
        <begin position="1386"/>
        <end position="1405"/>
    </location>
</feature>
<feature type="region of interest" description="Disordered" evidence="1">
    <location>
        <begin position="996"/>
        <end position="1018"/>
    </location>
</feature>
<feature type="region of interest" description="Disordered" evidence="1">
    <location>
        <begin position="1174"/>
        <end position="1273"/>
    </location>
</feature>
<feature type="domain" description="PAS" evidence="3">
    <location>
        <begin position="88"/>
        <end position="145"/>
    </location>
</feature>
<feature type="domain" description="PAS" evidence="3">
    <location>
        <begin position="325"/>
        <end position="402"/>
    </location>
</feature>
<keyword evidence="2" id="KW-0812">Transmembrane</keyword>
<evidence type="ECO:0000313" key="5">
    <source>
        <dbReference type="Proteomes" id="UP000009282"/>
    </source>
</evidence>
<dbReference type="CDD" id="cd00130">
    <property type="entry name" value="PAS"/>
    <property type="match status" value="1"/>
</dbReference>
<feature type="compositionally biased region" description="Basic and acidic residues" evidence="1">
    <location>
        <begin position="1386"/>
        <end position="1401"/>
    </location>
</feature>
<feature type="region of interest" description="Disordered" evidence="1">
    <location>
        <begin position="1315"/>
        <end position="1374"/>
    </location>
</feature>
<feature type="compositionally biased region" description="Polar residues" evidence="1">
    <location>
        <begin position="1315"/>
        <end position="1332"/>
    </location>
</feature>
<feature type="domain" description="PAS" evidence="3">
    <location>
        <begin position="473"/>
        <end position="515"/>
    </location>
</feature>
<feature type="compositionally biased region" description="Low complexity" evidence="1">
    <location>
        <begin position="1205"/>
        <end position="1216"/>
    </location>
</feature>
<evidence type="ECO:0000313" key="4">
    <source>
        <dbReference type="EMBL" id="AEP28860.1"/>
    </source>
</evidence>
<feature type="transmembrane region" description="Helical" evidence="2">
    <location>
        <begin position="46"/>
        <end position="66"/>
    </location>
</feature>
<dbReference type="STRING" id="1085623.GNIT_0716"/>
<evidence type="ECO:0000259" key="3">
    <source>
        <dbReference type="PROSITE" id="PS50112"/>
    </source>
</evidence>
<organism evidence="4 5">
    <name type="scientific">Glaciecola nitratireducens (strain JCM 12485 / KCTC 12276 / FR1064)</name>
    <dbReference type="NCBI Taxonomy" id="1085623"/>
    <lineage>
        <taxon>Bacteria</taxon>
        <taxon>Pseudomonadati</taxon>
        <taxon>Pseudomonadota</taxon>
        <taxon>Gammaproteobacteria</taxon>
        <taxon>Alteromonadales</taxon>
        <taxon>Alteromonadaceae</taxon>
        <taxon>Brumicola</taxon>
    </lineage>
</organism>
<dbReference type="InterPro" id="IPR000014">
    <property type="entry name" value="PAS"/>
</dbReference>
<dbReference type="PROSITE" id="PS50112">
    <property type="entry name" value="PAS"/>
    <property type="match status" value="3"/>
</dbReference>
<accession>G4QFS5</accession>
<dbReference type="InterPro" id="IPR035965">
    <property type="entry name" value="PAS-like_dom_sf"/>
</dbReference>
<keyword evidence="2" id="KW-1133">Transmembrane helix</keyword>
<dbReference type="InterPro" id="IPR013767">
    <property type="entry name" value="PAS_fold"/>
</dbReference>
<dbReference type="Pfam" id="PF00989">
    <property type="entry name" value="PAS"/>
    <property type="match status" value="1"/>
</dbReference>
<feature type="region of interest" description="Disordered" evidence="1">
    <location>
        <begin position="838"/>
        <end position="858"/>
    </location>
</feature>
<reference evidence="4 5" key="1">
    <citation type="journal article" date="2011" name="J. Bacteriol.">
        <title>Complete genome sequence of seawater bacterium Glaciecola nitratireducens FR1064T.</title>
        <authorList>
            <person name="Bian F."/>
            <person name="Qin Q.L."/>
            <person name="Xie B.B."/>
            <person name="Shu Y.L."/>
            <person name="Zhang X.Y."/>
            <person name="Yu Y."/>
            <person name="Chen B."/>
            <person name="Chen X.L."/>
            <person name="Zhou B.C."/>
            <person name="Zhang Y.Z."/>
        </authorList>
    </citation>
    <scope>NUCLEOTIDE SEQUENCE [LARGE SCALE GENOMIC DNA]</scope>
    <source>
        <strain evidence="5">JCM 12485 / KCTC 12276 / FR1064</strain>
    </source>
</reference>
<dbReference type="SMART" id="SM00091">
    <property type="entry name" value="PAS"/>
    <property type="match status" value="5"/>
</dbReference>
<gene>
    <name evidence="4" type="ordered locus">GNIT_0716</name>
</gene>